<feature type="region of interest" description="Disordered" evidence="1">
    <location>
        <begin position="36"/>
        <end position="57"/>
    </location>
</feature>
<dbReference type="AlphaFoldDB" id="A0A4Z2H4S6"/>
<dbReference type="Proteomes" id="UP000314294">
    <property type="component" value="Unassembled WGS sequence"/>
</dbReference>
<name>A0A4Z2H4S6_9TELE</name>
<dbReference type="EMBL" id="SRLO01000325">
    <property type="protein sequence ID" value="TNN60858.1"/>
    <property type="molecule type" value="Genomic_DNA"/>
</dbReference>
<keyword evidence="3" id="KW-1185">Reference proteome</keyword>
<accession>A0A4Z2H4S6</accession>
<sequence length="119" mass="12875">MQRDQSDSHCAVGRRQIQRSLSLCVPTTPISPKVQKKIHNVGSSSSSRSMERTVPPTPDSYVCSYRCTDTEMITLPEWSSSLAQSAAPAMQAEYSGVPTTGSSMSMSAPYDSSSSRHSL</sequence>
<evidence type="ECO:0000313" key="3">
    <source>
        <dbReference type="Proteomes" id="UP000314294"/>
    </source>
</evidence>
<feature type="compositionally biased region" description="Low complexity" evidence="1">
    <location>
        <begin position="102"/>
        <end position="119"/>
    </location>
</feature>
<feature type="region of interest" description="Disordered" evidence="1">
    <location>
        <begin position="86"/>
        <end position="119"/>
    </location>
</feature>
<organism evidence="2 3">
    <name type="scientific">Liparis tanakae</name>
    <name type="common">Tanaka's snailfish</name>
    <dbReference type="NCBI Taxonomy" id="230148"/>
    <lineage>
        <taxon>Eukaryota</taxon>
        <taxon>Metazoa</taxon>
        <taxon>Chordata</taxon>
        <taxon>Craniata</taxon>
        <taxon>Vertebrata</taxon>
        <taxon>Euteleostomi</taxon>
        <taxon>Actinopterygii</taxon>
        <taxon>Neopterygii</taxon>
        <taxon>Teleostei</taxon>
        <taxon>Neoteleostei</taxon>
        <taxon>Acanthomorphata</taxon>
        <taxon>Eupercaria</taxon>
        <taxon>Perciformes</taxon>
        <taxon>Cottioidei</taxon>
        <taxon>Cottales</taxon>
        <taxon>Liparidae</taxon>
        <taxon>Liparis</taxon>
    </lineage>
</organism>
<comment type="caution">
    <text evidence="2">The sequence shown here is derived from an EMBL/GenBank/DDBJ whole genome shotgun (WGS) entry which is preliminary data.</text>
</comment>
<reference evidence="2 3" key="1">
    <citation type="submission" date="2019-03" db="EMBL/GenBank/DDBJ databases">
        <title>First draft genome of Liparis tanakae, snailfish: a comprehensive survey of snailfish specific genes.</title>
        <authorList>
            <person name="Kim W."/>
            <person name="Song I."/>
            <person name="Jeong J.-H."/>
            <person name="Kim D."/>
            <person name="Kim S."/>
            <person name="Ryu S."/>
            <person name="Song J.Y."/>
            <person name="Lee S.K."/>
        </authorList>
    </citation>
    <scope>NUCLEOTIDE SEQUENCE [LARGE SCALE GENOMIC DNA]</scope>
    <source>
        <tissue evidence="2">Muscle</tissue>
    </source>
</reference>
<evidence type="ECO:0000313" key="2">
    <source>
        <dbReference type="EMBL" id="TNN60858.1"/>
    </source>
</evidence>
<proteinExistence type="predicted"/>
<protein>
    <submittedName>
        <fullName evidence="2">Uncharacterized protein</fullName>
    </submittedName>
</protein>
<evidence type="ECO:0000256" key="1">
    <source>
        <dbReference type="SAM" id="MobiDB-lite"/>
    </source>
</evidence>
<gene>
    <name evidence="2" type="ORF">EYF80_028853</name>
</gene>